<keyword evidence="2" id="KW-0479">Metal-binding</keyword>
<evidence type="ECO:0000256" key="9">
    <source>
        <dbReference type="SAM" id="MobiDB-lite"/>
    </source>
</evidence>
<feature type="domain" description="C2H2-type" evidence="10">
    <location>
        <begin position="12"/>
        <end position="39"/>
    </location>
</feature>
<keyword evidence="4 8" id="KW-0863">Zinc-finger</keyword>
<dbReference type="Gene3D" id="3.30.160.60">
    <property type="entry name" value="Classic Zinc Finger"/>
    <property type="match status" value="1"/>
</dbReference>
<evidence type="ECO:0000259" key="10">
    <source>
        <dbReference type="PROSITE" id="PS50157"/>
    </source>
</evidence>
<accession>A0A3Q3DVQ2</accession>
<sequence>EPSDPKGDNDLLICTECGKTFVQRGNLNRHLRTHSGEKPNPSAARCAPKASPPSPT</sequence>
<dbReference type="FunFam" id="3.30.160.60:FF:001450">
    <property type="entry name" value="zinc finger protein 774"/>
    <property type="match status" value="1"/>
</dbReference>
<protein>
    <recommendedName>
        <fullName evidence="10">C2H2-type domain-containing protein</fullName>
    </recommendedName>
</protein>
<reference evidence="11" key="1">
    <citation type="submission" date="2025-08" db="UniProtKB">
        <authorList>
            <consortium name="Ensembl"/>
        </authorList>
    </citation>
    <scope>IDENTIFICATION</scope>
</reference>
<dbReference type="GO" id="GO:0008270">
    <property type="term" value="F:zinc ion binding"/>
    <property type="evidence" value="ECO:0007669"/>
    <property type="project" value="UniProtKB-KW"/>
</dbReference>
<dbReference type="InterPro" id="IPR036236">
    <property type="entry name" value="Znf_C2H2_sf"/>
</dbReference>
<dbReference type="Proteomes" id="UP000264820">
    <property type="component" value="Unplaced"/>
</dbReference>
<dbReference type="Ensembl" id="ENSHCOT00000002704.1">
    <property type="protein sequence ID" value="ENSHCOP00000021791.1"/>
    <property type="gene ID" value="ENSHCOG00000008916.1"/>
</dbReference>
<dbReference type="GO" id="GO:0005634">
    <property type="term" value="C:nucleus"/>
    <property type="evidence" value="ECO:0007669"/>
    <property type="project" value="UniProtKB-SubCell"/>
</dbReference>
<evidence type="ECO:0000313" key="11">
    <source>
        <dbReference type="Ensembl" id="ENSHCOP00000021791.1"/>
    </source>
</evidence>
<reference evidence="11" key="2">
    <citation type="submission" date="2025-09" db="UniProtKB">
        <authorList>
            <consortium name="Ensembl"/>
        </authorList>
    </citation>
    <scope>IDENTIFICATION</scope>
</reference>
<dbReference type="GO" id="GO:0003677">
    <property type="term" value="F:DNA binding"/>
    <property type="evidence" value="ECO:0007669"/>
    <property type="project" value="UniProtKB-KW"/>
</dbReference>
<dbReference type="SUPFAM" id="SSF57667">
    <property type="entry name" value="beta-beta-alpha zinc fingers"/>
    <property type="match status" value="1"/>
</dbReference>
<evidence type="ECO:0000256" key="1">
    <source>
        <dbReference type="ARBA" id="ARBA00004123"/>
    </source>
</evidence>
<keyword evidence="6" id="KW-0238">DNA-binding</keyword>
<proteinExistence type="predicted"/>
<evidence type="ECO:0000256" key="3">
    <source>
        <dbReference type="ARBA" id="ARBA00022737"/>
    </source>
</evidence>
<name>A0A3Q3DVQ2_HIPCM</name>
<keyword evidence="3" id="KW-0677">Repeat</keyword>
<evidence type="ECO:0000256" key="8">
    <source>
        <dbReference type="PROSITE-ProRule" id="PRU00042"/>
    </source>
</evidence>
<evidence type="ECO:0000256" key="5">
    <source>
        <dbReference type="ARBA" id="ARBA00022833"/>
    </source>
</evidence>
<evidence type="ECO:0000256" key="6">
    <source>
        <dbReference type="ARBA" id="ARBA00023125"/>
    </source>
</evidence>
<keyword evidence="7" id="KW-0539">Nucleus</keyword>
<dbReference type="SMART" id="SM00355">
    <property type="entry name" value="ZnF_C2H2"/>
    <property type="match status" value="1"/>
</dbReference>
<comment type="subcellular location">
    <subcellularLocation>
        <location evidence="1">Nucleus</location>
    </subcellularLocation>
</comment>
<dbReference type="PROSITE" id="PS00028">
    <property type="entry name" value="ZINC_FINGER_C2H2_1"/>
    <property type="match status" value="1"/>
</dbReference>
<evidence type="ECO:0000256" key="2">
    <source>
        <dbReference type="ARBA" id="ARBA00022723"/>
    </source>
</evidence>
<evidence type="ECO:0000313" key="12">
    <source>
        <dbReference type="Proteomes" id="UP000264820"/>
    </source>
</evidence>
<dbReference type="Pfam" id="PF00096">
    <property type="entry name" value="zf-C2H2"/>
    <property type="match status" value="1"/>
</dbReference>
<dbReference type="InterPro" id="IPR013087">
    <property type="entry name" value="Znf_C2H2_type"/>
</dbReference>
<keyword evidence="12" id="KW-1185">Reference proteome</keyword>
<organism evidence="11 12">
    <name type="scientific">Hippocampus comes</name>
    <name type="common">Tiger tail seahorse</name>
    <dbReference type="NCBI Taxonomy" id="109280"/>
    <lineage>
        <taxon>Eukaryota</taxon>
        <taxon>Metazoa</taxon>
        <taxon>Chordata</taxon>
        <taxon>Craniata</taxon>
        <taxon>Vertebrata</taxon>
        <taxon>Euteleostomi</taxon>
        <taxon>Actinopterygii</taxon>
        <taxon>Neopterygii</taxon>
        <taxon>Teleostei</taxon>
        <taxon>Neoteleostei</taxon>
        <taxon>Acanthomorphata</taxon>
        <taxon>Syngnathiaria</taxon>
        <taxon>Syngnathiformes</taxon>
        <taxon>Syngnathoidei</taxon>
        <taxon>Syngnathidae</taxon>
        <taxon>Hippocampus</taxon>
    </lineage>
</organism>
<keyword evidence="5" id="KW-0862">Zinc</keyword>
<evidence type="ECO:0000256" key="4">
    <source>
        <dbReference type="ARBA" id="ARBA00022771"/>
    </source>
</evidence>
<dbReference type="PROSITE" id="PS50157">
    <property type="entry name" value="ZINC_FINGER_C2H2_2"/>
    <property type="match status" value="1"/>
</dbReference>
<evidence type="ECO:0000256" key="7">
    <source>
        <dbReference type="ARBA" id="ARBA00023242"/>
    </source>
</evidence>
<dbReference type="AlphaFoldDB" id="A0A3Q3DVQ2"/>
<feature type="region of interest" description="Disordered" evidence="9">
    <location>
        <begin position="30"/>
        <end position="56"/>
    </location>
</feature>